<proteinExistence type="predicted"/>
<dbReference type="RefSeq" id="XP_007717848.1">
    <property type="nucleotide sequence ID" value="XM_007719658.1"/>
</dbReference>
<dbReference type="GeneID" id="19154200"/>
<dbReference type="EMBL" id="KI964871">
    <property type="protein sequence ID" value="EUC27843.1"/>
    <property type="molecule type" value="Genomic_DNA"/>
</dbReference>
<dbReference type="KEGG" id="bze:COCCADRAFT_9666"/>
<evidence type="ECO:0000313" key="2">
    <source>
        <dbReference type="EMBL" id="EUC27843.1"/>
    </source>
</evidence>
<reference evidence="2 3" key="1">
    <citation type="journal article" date="2013" name="PLoS Genet.">
        <title>Comparative genome structure, secondary metabolite, and effector coding capacity across Cochliobolus pathogens.</title>
        <authorList>
            <person name="Condon B.J."/>
            <person name="Leng Y."/>
            <person name="Wu D."/>
            <person name="Bushley K.E."/>
            <person name="Ohm R.A."/>
            <person name="Otillar R."/>
            <person name="Martin J."/>
            <person name="Schackwitz W."/>
            <person name="Grimwood J."/>
            <person name="MohdZainudin N."/>
            <person name="Xue C."/>
            <person name="Wang R."/>
            <person name="Manning V.A."/>
            <person name="Dhillon B."/>
            <person name="Tu Z.J."/>
            <person name="Steffenson B.J."/>
            <person name="Salamov A."/>
            <person name="Sun H."/>
            <person name="Lowry S."/>
            <person name="LaButti K."/>
            <person name="Han J."/>
            <person name="Copeland A."/>
            <person name="Lindquist E."/>
            <person name="Barry K."/>
            <person name="Schmutz J."/>
            <person name="Baker S.E."/>
            <person name="Ciuffetti L.M."/>
            <person name="Grigoriev I.V."/>
            <person name="Zhong S."/>
            <person name="Turgeon B.G."/>
        </authorList>
    </citation>
    <scope>NUCLEOTIDE SEQUENCE [LARGE SCALE GENOMIC DNA]</scope>
    <source>
        <strain evidence="2 3">26-R-13</strain>
    </source>
</reference>
<organism evidence="2 3">
    <name type="scientific">Cochliobolus carbonum (strain 26-R-13)</name>
    <name type="common">Maize leaf spot fungus</name>
    <name type="synonym">Bipolaris zeicola</name>
    <dbReference type="NCBI Taxonomy" id="930089"/>
    <lineage>
        <taxon>Eukaryota</taxon>
        <taxon>Fungi</taxon>
        <taxon>Dikarya</taxon>
        <taxon>Ascomycota</taxon>
        <taxon>Pezizomycotina</taxon>
        <taxon>Dothideomycetes</taxon>
        <taxon>Pleosporomycetidae</taxon>
        <taxon>Pleosporales</taxon>
        <taxon>Pleosporineae</taxon>
        <taxon>Pleosporaceae</taxon>
        <taxon>Bipolaris</taxon>
    </lineage>
</organism>
<feature type="region of interest" description="Disordered" evidence="1">
    <location>
        <begin position="43"/>
        <end position="64"/>
    </location>
</feature>
<evidence type="ECO:0000313" key="3">
    <source>
        <dbReference type="Proteomes" id="UP000053841"/>
    </source>
</evidence>
<evidence type="ECO:0000256" key="1">
    <source>
        <dbReference type="SAM" id="MobiDB-lite"/>
    </source>
</evidence>
<dbReference type="Proteomes" id="UP000053841">
    <property type="component" value="Unassembled WGS sequence"/>
</dbReference>
<protein>
    <submittedName>
        <fullName evidence="2">Uncharacterized protein</fullName>
    </submittedName>
</protein>
<keyword evidence="3" id="KW-1185">Reference proteome</keyword>
<gene>
    <name evidence="2" type="ORF">COCCADRAFT_9666</name>
</gene>
<dbReference type="HOGENOM" id="CLU_2867342_0_0_1"/>
<name>W6XQF9_COCC2</name>
<sequence length="64" mass="7056">MQERTGKQLILSDSADNWILPNKTIFDDHTQGSDFQDQQLSALEPSTRVAPLKSKKSGASTIPL</sequence>
<accession>W6XQF9</accession>
<dbReference type="AlphaFoldDB" id="W6XQF9"/>